<dbReference type="RefSeq" id="XP_013342627.1">
    <property type="nucleotide sequence ID" value="XM_013487173.1"/>
</dbReference>
<dbReference type="Pfam" id="PF00271">
    <property type="entry name" value="Helicase_C"/>
    <property type="match status" value="1"/>
</dbReference>
<dbReference type="SUPFAM" id="SSF52540">
    <property type="entry name" value="P-loop containing nucleoside triphosphate hydrolases"/>
    <property type="match status" value="1"/>
</dbReference>
<feature type="compositionally biased region" description="Basic and acidic residues" evidence="2">
    <location>
        <begin position="649"/>
        <end position="665"/>
    </location>
</feature>
<dbReference type="GO" id="GO:0061749">
    <property type="term" value="F:forked DNA-dependent helicase activity"/>
    <property type="evidence" value="ECO:0007669"/>
    <property type="project" value="TreeGrafter"/>
</dbReference>
<evidence type="ECO:0000313" key="6">
    <source>
        <dbReference type="Proteomes" id="UP000030641"/>
    </source>
</evidence>
<dbReference type="GO" id="GO:0005759">
    <property type="term" value="C:mitochondrial matrix"/>
    <property type="evidence" value="ECO:0007669"/>
    <property type="project" value="TreeGrafter"/>
</dbReference>
<dbReference type="PANTHER" id="PTHR47396">
    <property type="entry name" value="TYPE I RESTRICTION ENZYME ECOKI R PROTEIN"/>
    <property type="match status" value="1"/>
</dbReference>
<name>A0A074Y8J4_AURSE</name>
<feature type="compositionally biased region" description="Basic and acidic residues" evidence="2">
    <location>
        <begin position="441"/>
        <end position="454"/>
    </location>
</feature>
<dbReference type="InParanoid" id="A0A074Y8J4"/>
<dbReference type="InterPro" id="IPR001650">
    <property type="entry name" value="Helicase_C-like"/>
</dbReference>
<dbReference type="GeneID" id="25370303"/>
<dbReference type="GO" id="GO:0000403">
    <property type="term" value="F:Y-form DNA binding"/>
    <property type="evidence" value="ECO:0007669"/>
    <property type="project" value="TreeGrafter"/>
</dbReference>
<accession>A0A074Y8J4</accession>
<dbReference type="SMART" id="SM00490">
    <property type="entry name" value="HELICc"/>
    <property type="match status" value="1"/>
</dbReference>
<gene>
    <name evidence="5" type="ORF">AUEXF2481DRAFT_66788</name>
</gene>
<protein>
    <recommendedName>
        <fullName evidence="7">Helicase ATP-binding domain-containing protein</fullName>
    </recommendedName>
</protein>
<keyword evidence="1" id="KW-0378">Hydrolase</keyword>
<dbReference type="PROSITE" id="PS51192">
    <property type="entry name" value="HELICASE_ATP_BIND_1"/>
    <property type="match status" value="1"/>
</dbReference>
<dbReference type="InterPro" id="IPR050742">
    <property type="entry name" value="Helicase_Restrict-Modif_Enz"/>
</dbReference>
<dbReference type="FunCoup" id="A0A074Y8J4">
    <property type="interactions" value="13"/>
</dbReference>
<dbReference type="GO" id="GO:0005524">
    <property type="term" value="F:ATP binding"/>
    <property type="evidence" value="ECO:0007669"/>
    <property type="project" value="InterPro"/>
</dbReference>
<dbReference type="EMBL" id="KL584763">
    <property type="protein sequence ID" value="KEQ94050.1"/>
    <property type="molecule type" value="Genomic_DNA"/>
</dbReference>
<dbReference type="GO" id="GO:0016787">
    <property type="term" value="F:hydrolase activity"/>
    <property type="evidence" value="ECO:0007669"/>
    <property type="project" value="InterPro"/>
</dbReference>
<evidence type="ECO:0000256" key="1">
    <source>
        <dbReference type="ARBA" id="ARBA00022806"/>
    </source>
</evidence>
<dbReference type="InterPro" id="IPR027417">
    <property type="entry name" value="P-loop_NTPase"/>
</dbReference>
<dbReference type="Gene3D" id="3.40.50.300">
    <property type="entry name" value="P-loop containing nucleotide triphosphate hydrolases"/>
    <property type="match status" value="2"/>
</dbReference>
<feature type="domain" description="Helicase C-terminal" evidence="4">
    <location>
        <begin position="290"/>
        <end position="470"/>
    </location>
</feature>
<keyword evidence="1" id="KW-0067">ATP-binding</keyword>
<dbReference type="HOGENOM" id="CLU_014765_0_0_1"/>
<dbReference type="PANTHER" id="PTHR47396:SF1">
    <property type="entry name" value="ATP-DEPENDENT HELICASE IRC3-RELATED"/>
    <property type="match status" value="1"/>
</dbReference>
<sequence length="675" mass="75937">MLKFVRLTRSWRIRCTGRHTGSVSLYHERLPFRQYATVVQPVAASIHRPQIQLRSYQEECIEAVLRHLELGGKRLGISLATGSGKTVIFSHLIERVPEPTQEATQTLILVHRRELVEQAARHCQNIYPDKIIEIEMGSRHATGVADITVASIQSIMSGDRIVKFDPSRFKLLLVDEAHHIVATRYLDVLKHFGLDEESQKVPDNQCPALVGVSATFSRHDGLRLGAAIDQIVYHKDYLDMIEGEWLSTASFTTVQSGADLSKVRSLGKQGDFQTGDLSKAVNNDETNQITVQAWLAQAQDRNATLVFCVDLAHVSSLTAMFRRFGVDARFITSDTPKQIRSERLEAFKNGKFPILLNCGIFTEGTDIPNIDCVLLARPTKSRNLLVQMIGRGLRLHPGKQGCHVVDMVASLETGIVTTPTLFGLDPSELVDHADVASMASTKEKREREKQREEEAALGLESPPVDVGDLKNLAGNITFTHYDSVNDLVEDTRGDVYIRQVSQFAWVQIDTDRYMLSSGGGDTLKIHRDDPGDERPWIVTSVAKLPEIYGSKSPYARPRELARVNEFDEAIHAADSYAGKHYPFRNIATRAPWRKYPATEAQLARLNKSRPEDQQLTQENTTKGQAADMITRMIHGAKGRFDKLKQIRRKTEQEKQKRQELQEKMSRHQIQVGPVR</sequence>
<evidence type="ECO:0000256" key="2">
    <source>
        <dbReference type="SAM" id="MobiDB-lite"/>
    </source>
</evidence>
<dbReference type="InterPro" id="IPR014001">
    <property type="entry name" value="Helicase_ATP-bd"/>
</dbReference>
<dbReference type="OrthoDB" id="16911at2759"/>
<organism evidence="5 6">
    <name type="scientific">Aureobasidium subglaciale (strain EXF-2481)</name>
    <name type="common">Aureobasidium pullulans var. subglaciale</name>
    <dbReference type="NCBI Taxonomy" id="1043005"/>
    <lineage>
        <taxon>Eukaryota</taxon>
        <taxon>Fungi</taxon>
        <taxon>Dikarya</taxon>
        <taxon>Ascomycota</taxon>
        <taxon>Pezizomycotina</taxon>
        <taxon>Dothideomycetes</taxon>
        <taxon>Dothideomycetidae</taxon>
        <taxon>Dothideales</taxon>
        <taxon>Saccotheciaceae</taxon>
        <taxon>Aureobasidium</taxon>
    </lineage>
</organism>
<evidence type="ECO:0000313" key="5">
    <source>
        <dbReference type="EMBL" id="KEQ94050.1"/>
    </source>
</evidence>
<dbReference type="InterPro" id="IPR006935">
    <property type="entry name" value="Helicase/UvrB_N"/>
</dbReference>
<keyword evidence="1" id="KW-0347">Helicase</keyword>
<keyword evidence="1" id="KW-0547">Nucleotide-binding</keyword>
<proteinExistence type="predicted"/>
<dbReference type="STRING" id="1043005.A0A074Y8J4"/>
<evidence type="ECO:0000259" key="3">
    <source>
        <dbReference type="PROSITE" id="PS51192"/>
    </source>
</evidence>
<keyword evidence="6" id="KW-1185">Reference proteome</keyword>
<reference evidence="5 6" key="1">
    <citation type="journal article" date="2014" name="BMC Genomics">
        <title>Genome sequencing of four Aureobasidium pullulans varieties: biotechnological potential, stress tolerance, and description of new species.</title>
        <authorList>
            <person name="Gostin Ar C."/>
            <person name="Ohm R.A."/>
            <person name="Kogej T."/>
            <person name="Sonjak S."/>
            <person name="Turk M."/>
            <person name="Zajc J."/>
            <person name="Zalar P."/>
            <person name="Grube M."/>
            <person name="Sun H."/>
            <person name="Han J."/>
            <person name="Sharma A."/>
            <person name="Chiniquy J."/>
            <person name="Ngan C.Y."/>
            <person name="Lipzen A."/>
            <person name="Barry K."/>
            <person name="Grigoriev I.V."/>
            <person name="Gunde-Cimerman N."/>
        </authorList>
    </citation>
    <scope>NUCLEOTIDE SEQUENCE [LARGE SCALE GENOMIC DNA]</scope>
    <source>
        <strain evidence="5 6">EXF-2481</strain>
    </source>
</reference>
<evidence type="ECO:0000259" key="4">
    <source>
        <dbReference type="PROSITE" id="PS51194"/>
    </source>
</evidence>
<dbReference type="GO" id="GO:0036121">
    <property type="term" value="F:double-stranded DNA helicase activity"/>
    <property type="evidence" value="ECO:0007669"/>
    <property type="project" value="TreeGrafter"/>
</dbReference>
<dbReference type="Proteomes" id="UP000030641">
    <property type="component" value="Unassembled WGS sequence"/>
</dbReference>
<dbReference type="GO" id="GO:0032042">
    <property type="term" value="P:mitochondrial DNA metabolic process"/>
    <property type="evidence" value="ECO:0007669"/>
    <property type="project" value="TreeGrafter"/>
</dbReference>
<dbReference type="Pfam" id="PF04851">
    <property type="entry name" value="ResIII"/>
    <property type="match status" value="1"/>
</dbReference>
<dbReference type="OMA" id="HVIDMVA"/>
<feature type="region of interest" description="Disordered" evidence="2">
    <location>
        <begin position="438"/>
        <end position="460"/>
    </location>
</feature>
<dbReference type="PROSITE" id="PS51194">
    <property type="entry name" value="HELICASE_CTER"/>
    <property type="match status" value="1"/>
</dbReference>
<evidence type="ECO:0008006" key="7">
    <source>
        <dbReference type="Google" id="ProtNLM"/>
    </source>
</evidence>
<dbReference type="AlphaFoldDB" id="A0A074Y8J4"/>
<dbReference type="CDD" id="cd18799">
    <property type="entry name" value="SF2_C_EcoAI-like"/>
    <property type="match status" value="1"/>
</dbReference>
<dbReference type="GO" id="GO:0070125">
    <property type="term" value="P:mitochondrial translational elongation"/>
    <property type="evidence" value="ECO:0007669"/>
    <property type="project" value="TreeGrafter"/>
</dbReference>
<feature type="domain" description="Helicase ATP-binding" evidence="3">
    <location>
        <begin position="66"/>
        <end position="234"/>
    </location>
</feature>
<dbReference type="SMART" id="SM00487">
    <property type="entry name" value="DEXDc"/>
    <property type="match status" value="1"/>
</dbReference>
<feature type="region of interest" description="Disordered" evidence="2">
    <location>
        <begin position="649"/>
        <end position="675"/>
    </location>
</feature>